<feature type="compositionally biased region" description="Polar residues" evidence="1">
    <location>
        <begin position="144"/>
        <end position="157"/>
    </location>
</feature>
<dbReference type="Proteomes" id="UP000285084">
    <property type="component" value="Unassembled WGS sequence"/>
</dbReference>
<dbReference type="AlphaFoldDB" id="A0A420M7A7"/>
<reference evidence="2 3" key="1">
    <citation type="journal article" date="2018" name="Sci. Rep.">
        <title>Characterisation of pathogen-specific regions and novel effector candidates in Fusarium oxysporum f. sp. cepae.</title>
        <authorList>
            <person name="Armitage A.D."/>
            <person name="Taylor A."/>
            <person name="Sobczyk M.K."/>
            <person name="Baxter L."/>
            <person name="Greenfield B.P."/>
            <person name="Bates H.J."/>
            <person name="Wilson F."/>
            <person name="Jackson A.C."/>
            <person name="Ott S."/>
            <person name="Harrison R.J."/>
            <person name="Clarkson J.P."/>
        </authorList>
    </citation>
    <scope>NUCLEOTIDE SEQUENCE [LARGE SCALE GENOMIC DNA]</scope>
    <source>
        <strain evidence="2 3">Fo_A13</strain>
    </source>
</reference>
<gene>
    <name evidence="2" type="ORF">BFJ69_g17797</name>
</gene>
<feature type="compositionally biased region" description="Polar residues" evidence="1">
    <location>
        <begin position="174"/>
        <end position="189"/>
    </location>
</feature>
<evidence type="ECO:0000313" key="2">
    <source>
        <dbReference type="EMBL" id="RKK54007.1"/>
    </source>
</evidence>
<name>A0A420M7A7_FUSOX</name>
<proteinExistence type="predicted"/>
<dbReference type="VEuPathDB" id="FungiDB:FOIG_01744"/>
<accession>A0A420M7A7</accession>
<feature type="region of interest" description="Disordered" evidence="1">
    <location>
        <begin position="128"/>
        <end position="189"/>
    </location>
</feature>
<organism evidence="2 3">
    <name type="scientific">Fusarium oxysporum</name>
    <name type="common">Fusarium vascular wilt</name>
    <dbReference type="NCBI Taxonomy" id="5507"/>
    <lineage>
        <taxon>Eukaryota</taxon>
        <taxon>Fungi</taxon>
        <taxon>Dikarya</taxon>
        <taxon>Ascomycota</taxon>
        <taxon>Pezizomycotina</taxon>
        <taxon>Sordariomycetes</taxon>
        <taxon>Hypocreomycetidae</taxon>
        <taxon>Hypocreales</taxon>
        <taxon>Nectriaceae</taxon>
        <taxon>Fusarium</taxon>
        <taxon>Fusarium oxysporum species complex</taxon>
    </lineage>
</organism>
<evidence type="ECO:0000313" key="3">
    <source>
        <dbReference type="Proteomes" id="UP000285084"/>
    </source>
</evidence>
<protein>
    <submittedName>
        <fullName evidence="2">Uncharacterized protein</fullName>
    </submittedName>
</protein>
<comment type="caution">
    <text evidence="2">The sequence shown here is derived from an EMBL/GenBank/DDBJ whole genome shotgun (WGS) entry which is preliminary data.</text>
</comment>
<sequence length="208" mass="23181">MLVKLKQPHYRYTHYIGIKTTPSLLTPHLDAQRISPLAFEPSPRIFLQHSHSSLIRLHTLPVAFVCAVQTSTRPQQPSLPWTDHDEPKQRVQPSFQTNSDHDWIVSQTQDEQPNTIPGLVSALLASGPVTASESRRQPPSESSGTTRASVNMPTTNKIHQEHTPRSVSKHQYDGDSSATEPPIHSPQSLSTTAICKVKTFSYLSRIPL</sequence>
<evidence type="ECO:0000256" key="1">
    <source>
        <dbReference type="SAM" id="MobiDB-lite"/>
    </source>
</evidence>
<feature type="region of interest" description="Disordered" evidence="1">
    <location>
        <begin position="73"/>
        <end position="95"/>
    </location>
</feature>
<dbReference type="EMBL" id="MRCX01001072">
    <property type="protein sequence ID" value="RKK54007.1"/>
    <property type="molecule type" value="Genomic_DNA"/>
</dbReference>